<name>A0A7J6RYF7_PEROL</name>
<evidence type="ECO:0000313" key="2">
    <source>
        <dbReference type="EMBL" id="KAF4725737.1"/>
    </source>
</evidence>
<sequence length="113" mass="12413">LDFYISDDTVMTGAITCPKAGDEEAFQASYQRSLTLKMYNPDFGQESDGFRFSGSPPPRRKGLDPLRRLSLPNPHSHDENQLPIAAKTREALCSDAVEASRAVFGSFADLCAK</sequence>
<evidence type="ECO:0000313" key="3">
    <source>
        <dbReference type="Proteomes" id="UP000553632"/>
    </source>
</evidence>
<keyword evidence="3" id="KW-1185">Reference proteome</keyword>
<gene>
    <name evidence="2" type="ORF">FOZ63_023822</name>
</gene>
<organism evidence="2 3">
    <name type="scientific">Perkinsus olseni</name>
    <name type="common">Perkinsus atlanticus</name>
    <dbReference type="NCBI Taxonomy" id="32597"/>
    <lineage>
        <taxon>Eukaryota</taxon>
        <taxon>Sar</taxon>
        <taxon>Alveolata</taxon>
        <taxon>Perkinsozoa</taxon>
        <taxon>Perkinsea</taxon>
        <taxon>Perkinsida</taxon>
        <taxon>Perkinsidae</taxon>
        <taxon>Perkinsus</taxon>
    </lineage>
</organism>
<evidence type="ECO:0000256" key="1">
    <source>
        <dbReference type="SAM" id="MobiDB-lite"/>
    </source>
</evidence>
<dbReference type="AlphaFoldDB" id="A0A7J6RYF7"/>
<protein>
    <submittedName>
        <fullName evidence="2">Uncharacterized protein</fullName>
    </submittedName>
</protein>
<comment type="caution">
    <text evidence="2">The sequence shown here is derived from an EMBL/GenBank/DDBJ whole genome shotgun (WGS) entry which is preliminary data.</text>
</comment>
<feature type="non-terminal residue" evidence="2">
    <location>
        <position position="113"/>
    </location>
</feature>
<feature type="non-terminal residue" evidence="2">
    <location>
        <position position="1"/>
    </location>
</feature>
<reference evidence="2 3" key="1">
    <citation type="submission" date="2020-04" db="EMBL/GenBank/DDBJ databases">
        <title>Perkinsus olseni comparative genomics.</title>
        <authorList>
            <person name="Bogema D.R."/>
        </authorList>
    </citation>
    <scope>NUCLEOTIDE SEQUENCE [LARGE SCALE GENOMIC DNA]</scope>
    <source>
        <strain evidence="2 3">ATCC PRA-207</strain>
    </source>
</reference>
<dbReference type="Proteomes" id="UP000553632">
    <property type="component" value="Unassembled WGS sequence"/>
</dbReference>
<dbReference type="EMBL" id="JABANO010022094">
    <property type="protein sequence ID" value="KAF4725737.1"/>
    <property type="molecule type" value="Genomic_DNA"/>
</dbReference>
<feature type="region of interest" description="Disordered" evidence="1">
    <location>
        <begin position="47"/>
        <end position="82"/>
    </location>
</feature>
<accession>A0A7J6RYF7</accession>
<proteinExistence type="predicted"/>